<dbReference type="Gene3D" id="1.10.8.430">
    <property type="entry name" value="Helical domain of apoptotic protease-activating factors"/>
    <property type="match status" value="1"/>
</dbReference>
<evidence type="ECO:0000313" key="13">
    <source>
        <dbReference type="Proteomes" id="UP001497457"/>
    </source>
</evidence>
<feature type="domain" description="NB-ARC" evidence="8">
    <location>
        <begin position="189"/>
        <end position="360"/>
    </location>
</feature>
<proteinExistence type="inferred from homology"/>
<keyword evidence="6 7" id="KW-0175">Coiled coil</keyword>
<feature type="domain" description="Disease resistance R13L4/SHOC-2-like LRR" evidence="11">
    <location>
        <begin position="826"/>
        <end position="927"/>
    </location>
</feature>
<dbReference type="FunFam" id="1.10.10.10:FF:000322">
    <property type="entry name" value="Probable disease resistance protein At1g63360"/>
    <property type="match status" value="1"/>
</dbReference>
<dbReference type="GO" id="GO:0042742">
    <property type="term" value="P:defense response to bacterium"/>
    <property type="evidence" value="ECO:0007669"/>
    <property type="project" value="UniProtKB-ARBA"/>
</dbReference>
<dbReference type="InterPro" id="IPR032675">
    <property type="entry name" value="LRR_dom_sf"/>
</dbReference>
<gene>
    <name evidence="12" type="ORF">URODEC1_LOCUS56427</name>
</gene>
<dbReference type="Pfam" id="PF23559">
    <property type="entry name" value="WHD_DRP"/>
    <property type="match status" value="1"/>
</dbReference>
<dbReference type="Pfam" id="PF00931">
    <property type="entry name" value="NB-ARC"/>
    <property type="match status" value="2"/>
</dbReference>
<evidence type="ECO:0000256" key="7">
    <source>
        <dbReference type="SAM" id="Coils"/>
    </source>
</evidence>
<evidence type="ECO:0000256" key="6">
    <source>
        <dbReference type="ARBA" id="ARBA00023054"/>
    </source>
</evidence>
<organism evidence="12 13">
    <name type="scientific">Urochloa decumbens</name>
    <dbReference type="NCBI Taxonomy" id="240449"/>
    <lineage>
        <taxon>Eukaryota</taxon>
        <taxon>Viridiplantae</taxon>
        <taxon>Streptophyta</taxon>
        <taxon>Embryophyta</taxon>
        <taxon>Tracheophyta</taxon>
        <taxon>Spermatophyta</taxon>
        <taxon>Magnoliopsida</taxon>
        <taxon>Liliopsida</taxon>
        <taxon>Poales</taxon>
        <taxon>Poaceae</taxon>
        <taxon>PACMAD clade</taxon>
        <taxon>Panicoideae</taxon>
        <taxon>Panicodae</taxon>
        <taxon>Paniceae</taxon>
        <taxon>Melinidinae</taxon>
        <taxon>Urochloa</taxon>
    </lineage>
</organism>
<dbReference type="Gene3D" id="3.40.50.300">
    <property type="entry name" value="P-loop containing nucleotide triphosphate hydrolases"/>
    <property type="match status" value="2"/>
</dbReference>
<keyword evidence="5" id="KW-0611">Plant defense</keyword>
<feature type="coiled-coil region" evidence="7">
    <location>
        <begin position="109"/>
        <end position="136"/>
    </location>
</feature>
<dbReference type="Gene3D" id="3.80.10.10">
    <property type="entry name" value="Ribonuclease Inhibitor"/>
    <property type="match status" value="2"/>
</dbReference>
<dbReference type="InterPro" id="IPR044974">
    <property type="entry name" value="Disease_R_plants"/>
</dbReference>
<dbReference type="Gene3D" id="1.20.5.4130">
    <property type="match status" value="1"/>
</dbReference>
<dbReference type="InterPro" id="IPR036388">
    <property type="entry name" value="WH-like_DNA-bd_sf"/>
</dbReference>
<dbReference type="Pfam" id="PF23598">
    <property type="entry name" value="LRR_14"/>
    <property type="match status" value="2"/>
</dbReference>
<keyword evidence="3" id="KW-0677">Repeat</keyword>
<name>A0ABC9AN28_9POAL</name>
<comment type="similarity">
    <text evidence="1">Belongs to the disease resistance NB-LRR family.</text>
</comment>
<dbReference type="InterPro" id="IPR038005">
    <property type="entry name" value="RX-like_CC"/>
</dbReference>
<dbReference type="SUPFAM" id="SSF52058">
    <property type="entry name" value="L domain-like"/>
    <property type="match status" value="1"/>
</dbReference>
<evidence type="ECO:0000256" key="4">
    <source>
        <dbReference type="ARBA" id="ARBA00022741"/>
    </source>
</evidence>
<keyword evidence="13" id="KW-1185">Reference proteome</keyword>
<evidence type="ECO:0000256" key="5">
    <source>
        <dbReference type="ARBA" id="ARBA00022821"/>
    </source>
</evidence>
<reference evidence="12" key="1">
    <citation type="submission" date="2024-10" db="EMBL/GenBank/DDBJ databases">
        <authorList>
            <person name="Ryan C."/>
        </authorList>
    </citation>
    <scope>NUCLEOTIDE SEQUENCE [LARGE SCALE GENOMIC DNA]</scope>
</reference>
<evidence type="ECO:0000259" key="9">
    <source>
        <dbReference type="Pfam" id="PF18052"/>
    </source>
</evidence>
<dbReference type="SUPFAM" id="SSF52540">
    <property type="entry name" value="P-loop containing nucleoside triphosphate hydrolases"/>
    <property type="match status" value="2"/>
</dbReference>
<feature type="domain" description="Disease resistance protein winged helix" evidence="10">
    <location>
        <begin position="705"/>
        <end position="775"/>
    </location>
</feature>
<evidence type="ECO:0000256" key="2">
    <source>
        <dbReference type="ARBA" id="ARBA00022614"/>
    </source>
</evidence>
<dbReference type="InterPro" id="IPR002182">
    <property type="entry name" value="NB-ARC"/>
</dbReference>
<dbReference type="CDD" id="cd14798">
    <property type="entry name" value="RX-CC_like"/>
    <property type="match status" value="1"/>
</dbReference>
<dbReference type="InterPro" id="IPR055414">
    <property type="entry name" value="LRR_R13L4/SHOC2-like"/>
</dbReference>
<feature type="domain" description="Disease resistance N-terminal" evidence="9">
    <location>
        <begin position="15"/>
        <end position="95"/>
    </location>
</feature>
<dbReference type="PANTHER" id="PTHR23155">
    <property type="entry name" value="DISEASE RESISTANCE PROTEIN RP"/>
    <property type="match status" value="1"/>
</dbReference>
<dbReference type="InterPro" id="IPR042197">
    <property type="entry name" value="Apaf_helical"/>
</dbReference>
<dbReference type="InterPro" id="IPR058922">
    <property type="entry name" value="WHD_DRP"/>
</dbReference>
<dbReference type="Proteomes" id="UP001497457">
    <property type="component" value="Chromosome 21rd"/>
</dbReference>
<feature type="domain" description="NB-ARC" evidence="8">
    <location>
        <begin position="445"/>
        <end position="616"/>
    </location>
</feature>
<dbReference type="GO" id="GO:0002758">
    <property type="term" value="P:innate immune response-activating signaling pathway"/>
    <property type="evidence" value="ECO:0007669"/>
    <property type="project" value="UniProtKB-ARBA"/>
</dbReference>
<keyword evidence="2" id="KW-0433">Leucine-rich repeat</keyword>
<evidence type="ECO:0000259" key="11">
    <source>
        <dbReference type="Pfam" id="PF23598"/>
    </source>
</evidence>
<evidence type="ECO:0008006" key="14">
    <source>
        <dbReference type="Google" id="ProtNLM"/>
    </source>
</evidence>
<evidence type="ECO:0000256" key="3">
    <source>
        <dbReference type="ARBA" id="ARBA00022737"/>
    </source>
</evidence>
<evidence type="ECO:0000256" key="1">
    <source>
        <dbReference type="ARBA" id="ARBA00008894"/>
    </source>
</evidence>
<dbReference type="Gene3D" id="1.10.10.10">
    <property type="entry name" value="Winged helix-like DNA-binding domain superfamily/Winged helix DNA-binding domain"/>
    <property type="match status" value="1"/>
</dbReference>
<evidence type="ECO:0000313" key="12">
    <source>
        <dbReference type="EMBL" id="CAL4982028.1"/>
    </source>
</evidence>
<evidence type="ECO:0000259" key="8">
    <source>
        <dbReference type="Pfam" id="PF00931"/>
    </source>
</evidence>
<dbReference type="PANTHER" id="PTHR23155:SF1114">
    <property type="entry name" value="OS02G0475500 PROTEIN"/>
    <property type="match status" value="1"/>
</dbReference>
<protein>
    <recommendedName>
        <fullName evidence="14">Disease resistance protein RPM1</fullName>
    </recommendedName>
</protein>
<dbReference type="Pfam" id="PF18052">
    <property type="entry name" value="Rx_N"/>
    <property type="match status" value="1"/>
</dbReference>
<accession>A0ABC9AN28</accession>
<dbReference type="InterPro" id="IPR041118">
    <property type="entry name" value="Rx_N"/>
</dbReference>
<dbReference type="GO" id="GO:0000166">
    <property type="term" value="F:nucleotide binding"/>
    <property type="evidence" value="ECO:0007669"/>
    <property type="project" value="UniProtKB-KW"/>
</dbReference>
<feature type="domain" description="Disease resistance R13L4/SHOC-2-like LRR" evidence="11">
    <location>
        <begin position="1036"/>
        <end position="1282"/>
    </location>
</feature>
<dbReference type="PRINTS" id="PR00364">
    <property type="entry name" value="DISEASERSIST"/>
</dbReference>
<dbReference type="InterPro" id="IPR027417">
    <property type="entry name" value="P-loop_NTPase"/>
</dbReference>
<sequence>MEATAVSVGKAVLDGVLDYAKSSAAEEVALQLGVEQDVGFITDEMEMMQSFLMMADEERDRNNRVLNTWVKQVRNVAYNVEDNLGDFAIQAELEKPHFLGCIPRNLCDRRRIAMEVKELKAKVEDVSNRNKRYRLIRDIAQGSKGATSGVEQDGIVDAAPVMVGIDEALRSTMEQEKPKVDLCGLIISEAVDLRVIAVWGKGGDLGKTTEIRRSYEDPIVKAKFEWRAWVRLMRPFEPKEFLQSLVRQFYVNASLQQEGTTVGGNILLKMQKMDQSDLVHAYAQVSSKSYLIVIDGLSTIDEWDCIKTFFPDKRKGSRIVVATQQVEIASLCTEQPYQVSELEQLSADQILYLFHKKVEKPTADLAKPISNSTATSSIGSSIVISTTEIEEVGRRSCGEGGENVASTTSSVETKLDRRKTRAFIPEDVIVGRATEKHQVIDLVGRPDETGSCKVISVWGMGGIGKTTLVRSVYRSQELGGWKRAWATALRPFNRDTLLRNLALQLQKDFQEDSIAAGGVTHQKKRNIGAMEYDELACELSGLLETQHCLIVLDDLSSTNEWDSIKHMLLKSRRIIATTRERIVDKHCSVDDQNVYNIQGLTDAAALGLFKKKVFKDAATSELHPSMLDQARLILRKCDGLPLAISTIGSYLSNKPKSAMEWRKLNDGLSAELEINPELKMIKAVLMRSYDGLPYHLKASFLYLSIFPEDHIISRRSLVRRWIAEGYSREMQHMTAEQVGDKHFDELLDRSMVLPSEGRIPGKIDSCQLHDLIREICITKAREENLVFTLEEGCNLGGIQGAIRHLSISSNWKRDKDVMQRMLDLSHVRSLTVFGEWRSFFLSRKMRFLRVLDLEHTTGLRDHHLDQIGELLHLRYLSLRGCEGILELPNSLANLRQLQTLDVRGTSILALPTTVTKLQKLQYLHTSGLSSRQEGTIQDGILDVYRNLTRVQIASLARRYCCADQRNIHLLVHRICKPCLLRALHLVVMLHLIWTPQKLEAHLGRSGPHLLEDGANRHDLCNLHRRYTRYHELFPGAVTVPRGISKLKALHTLRVVNVTCGKTTFEELRGLTHLRKLGVSGVTKINSEKLWRAIAGHNRLESLSVNSYEYTKHSEVLDGSLVGDLSPPEHVESLKMNGRLVMVTEWIHRLRNLSKLKLEGTMLNQDGDLQALGSLPSLAVIGVKNASFVGEHLHFRGPSFPSLLVLELLDLNLIEMTSYQEGYYAKFPISVGFGQEAMPRLEVLQIYRCGAVEEISGLQFLGGLKEIRLRDDYDNLNKESVRRQLAEHPNNVILKLL</sequence>
<keyword evidence="4" id="KW-0547">Nucleotide-binding</keyword>
<dbReference type="GO" id="GO:0009626">
    <property type="term" value="P:plant-type hypersensitive response"/>
    <property type="evidence" value="ECO:0007669"/>
    <property type="project" value="UniProtKB-ARBA"/>
</dbReference>
<evidence type="ECO:0000259" key="10">
    <source>
        <dbReference type="Pfam" id="PF23559"/>
    </source>
</evidence>
<dbReference type="EMBL" id="OZ075131">
    <property type="protein sequence ID" value="CAL4982028.1"/>
    <property type="molecule type" value="Genomic_DNA"/>
</dbReference>